<name>A0A841H073_9BACT</name>
<organism evidence="9 10">
    <name type="scientific">Longimicrobium terrae</name>
    <dbReference type="NCBI Taxonomy" id="1639882"/>
    <lineage>
        <taxon>Bacteria</taxon>
        <taxon>Pseudomonadati</taxon>
        <taxon>Gemmatimonadota</taxon>
        <taxon>Longimicrobiia</taxon>
        <taxon>Longimicrobiales</taxon>
        <taxon>Longimicrobiaceae</taxon>
        <taxon>Longimicrobium</taxon>
    </lineage>
</organism>
<evidence type="ECO:0000256" key="5">
    <source>
        <dbReference type="ARBA" id="ARBA00022801"/>
    </source>
</evidence>
<evidence type="ECO:0000256" key="2">
    <source>
        <dbReference type="ARBA" id="ARBA00022670"/>
    </source>
</evidence>
<evidence type="ECO:0000256" key="6">
    <source>
        <dbReference type="ARBA" id="ARBA00022833"/>
    </source>
</evidence>
<dbReference type="GO" id="GO:0004180">
    <property type="term" value="F:carboxypeptidase activity"/>
    <property type="evidence" value="ECO:0007669"/>
    <property type="project" value="UniProtKB-KW"/>
</dbReference>
<dbReference type="InterPro" id="IPR045175">
    <property type="entry name" value="M28_fam"/>
</dbReference>
<keyword evidence="10" id="KW-1185">Reference proteome</keyword>
<dbReference type="EMBL" id="JACHIA010000008">
    <property type="protein sequence ID" value="MBB6071368.1"/>
    <property type="molecule type" value="Genomic_DNA"/>
</dbReference>
<sequence length="541" mass="58007">MNRRIVLAAAGGLLAATTAAAQTPRIRASEIDGHLRFLSSDLLEGRAPATRGGRLATEYIASQLRAAGVEPGVNGGYFQQVPIDIVGADPASIRVQTGGRSAGTLRYPEDVVVWAGSASEASAANAEIVFVGYGSKAPEYRWDDFKGMDLRGKVLMVLVNDAPASAAEPDLFGGRAMTYYGRWTYKFEEAERQGAAGMLIVHTSEQAGYPWHTVVGSWAKEQRMLPRDANLPAPLGFRGWITDSAATAVLRGAGMDLADLRRRAESRDFRPVATGVTLNVGFRNTVQHLQSENVVGVVRGSDRALADQYVSYSAHWDHLGIGPAVRGDSIYNGASDNASGVADLLAIARAAAQGPRTKRSQLFVFVTAEESGLLGSEFFARNPTVPVASIVANLNVDGGNVLGTTTNFSVLGENKSTLGASLAGMVRGRGWRLTPDDHPERGHFYRSDHFSFAKAGVPAVSIGAGNAFEGRPAGWGAEQEEDYNAHRYHQPSDEYRADWDLRGAVQLSELVLDFGAMLANAATLPDWSRDAEFRRPAASRE</sequence>
<keyword evidence="9" id="KW-0121">Carboxypeptidase</keyword>
<reference evidence="9 10" key="1">
    <citation type="submission" date="2020-08" db="EMBL/GenBank/DDBJ databases">
        <title>Genomic Encyclopedia of Type Strains, Phase IV (KMG-IV): sequencing the most valuable type-strain genomes for metagenomic binning, comparative biology and taxonomic classification.</title>
        <authorList>
            <person name="Goeker M."/>
        </authorList>
    </citation>
    <scope>NUCLEOTIDE SEQUENCE [LARGE SCALE GENOMIC DNA]</scope>
    <source>
        <strain evidence="9 10">DSM 29007</strain>
    </source>
</reference>
<dbReference type="Gene3D" id="3.40.630.10">
    <property type="entry name" value="Zn peptidases"/>
    <property type="match status" value="1"/>
</dbReference>
<keyword evidence="3" id="KW-0479">Metal-binding</keyword>
<protein>
    <submittedName>
        <fullName evidence="9">Zn-dependent M28 family amino/carboxypeptidase</fullName>
    </submittedName>
</protein>
<comment type="caution">
    <text evidence="9">The sequence shown here is derived from an EMBL/GenBank/DDBJ whole genome shotgun (WGS) entry which is preliminary data.</text>
</comment>
<dbReference type="GO" id="GO:0006508">
    <property type="term" value="P:proteolysis"/>
    <property type="evidence" value="ECO:0007669"/>
    <property type="project" value="UniProtKB-KW"/>
</dbReference>
<evidence type="ECO:0000259" key="8">
    <source>
        <dbReference type="Pfam" id="PF04389"/>
    </source>
</evidence>
<evidence type="ECO:0000313" key="9">
    <source>
        <dbReference type="EMBL" id="MBB6071368.1"/>
    </source>
</evidence>
<keyword evidence="6" id="KW-0862">Zinc</keyword>
<dbReference type="SUPFAM" id="SSF53187">
    <property type="entry name" value="Zn-dependent exopeptidases"/>
    <property type="match status" value="1"/>
</dbReference>
<evidence type="ECO:0000256" key="7">
    <source>
        <dbReference type="SAM" id="SignalP"/>
    </source>
</evidence>
<dbReference type="SUPFAM" id="SSF52025">
    <property type="entry name" value="PA domain"/>
    <property type="match status" value="1"/>
</dbReference>
<dbReference type="GO" id="GO:0046872">
    <property type="term" value="F:metal ion binding"/>
    <property type="evidence" value="ECO:0007669"/>
    <property type="project" value="UniProtKB-KW"/>
</dbReference>
<keyword evidence="5" id="KW-0378">Hydrolase</keyword>
<dbReference type="InterPro" id="IPR046450">
    <property type="entry name" value="PA_dom_sf"/>
</dbReference>
<dbReference type="PANTHER" id="PTHR12147:SF56">
    <property type="entry name" value="AMINOPEPTIDASE YDR415C-RELATED"/>
    <property type="match status" value="1"/>
</dbReference>
<keyword evidence="2" id="KW-0645">Protease</keyword>
<evidence type="ECO:0000256" key="1">
    <source>
        <dbReference type="ARBA" id="ARBA00022438"/>
    </source>
</evidence>
<keyword evidence="1" id="KW-0031">Aminopeptidase</keyword>
<keyword evidence="4 7" id="KW-0732">Signal</keyword>
<gene>
    <name evidence="9" type="ORF">HNQ61_002992</name>
</gene>
<evidence type="ECO:0000313" key="10">
    <source>
        <dbReference type="Proteomes" id="UP000582837"/>
    </source>
</evidence>
<evidence type="ECO:0000256" key="3">
    <source>
        <dbReference type="ARBA" id="ARBA00022723"/>
    </source>
</evidence>
<dbReference type="GO" id="GO:0008235">
    <property type="term" value="F:metalloexopeptidase activity"/>
    <property type="evidence" value="ECO:0007669"/>
    <property type="project" value="InterPro"/>
</dbReference>
<dbReference type="Gene3D" id="3.50.30.30">
    <property type="match status" value="1"/>
</dbReference>
<feature type="chain" id="PRO_5033016675" evidence="7">
    <location>
        <begin position="22"/>
        <end position="541"/>
    </location>
</feature>
<evidence type="ECO:0000256" key="4">
    <source>
        <dbReference type="ARBA" id="ARBA00022729"/>
    </source>
</evidence>
<proteinExistence type="predicted"/>
<dbReference type="Proteomes" id="UP000582837">
    <property type="component" value="Unassembled WGS sequence"/>
</dbReference>
<feature type="signal peptide" evidence="7">
    <location>
        <begin position="1"/>
        <end position="21"/>
    </location>
</feature>
<dbReference type="Pfam" id="PF04389">
    <property type="entry name" value="Peptidase_M28"/>
    <property type="match status" value="1"/>
</dbReference>
<dbReference type="InterPro" id="IPR007484">
    <property type="entry name" value="Peptidase_M28"/>
</dbReference>
<feature type="domain" description="Peptidase M28" evidence="8">
    <location>
        <begin position="293"/>
        <end position="504"/>
    </location>
</feature>
<dbReference type="PANTHER" id="PTHR12147">
    <property type="entry name" value="METALLOPEPTIDASE M28 FAMILY MEMBER"/>
    <property type="match status" value="1"/>
</dbReference>
<dbReference type="AlphaFoldDB" id="A0A841H073"/>
<accession>A0A841H073</accession>
<dbReference type="RefSeq" id="WP_170036801.1">
    <property type="nucleotide sequence ID" value="NZ_JABDTL010000002.1"/>
</dbReference>
<dbReference type="GO" id="GO:0004177">
    <property type="term" value="F:aminopeptidase activity"/>
    <property type="evidence" value="ECO:0007669"/>
    <property type="project" value="UniProtKB-KW"/>
</dbReference>